<comment type="caution">
    <text evidence="7">The sequence shown here is derived from an EMBL/GenBank/DDBJ whole genome shotgun (WGS) entry which is preliminary data.</text>
</comment>
<dbReference type="NCBIfam" id="TIGR00138">
    <property type="entry name" value="rsmG_gidB"/>
    <property type="match status" value="1"/>
</dbReference>
<dbReference type="InterPro" id="IPR003682">
    <property type="entry name" value="rRNA_ssu_MeTfrase_G"/>
</dbReference>
<evidence type="ECO:0000313" key="8">
    <source>
        <dbReference type="Proteomes" id="UP001597371"/>
    </source>
</evidence>
<dbReference type="EMBL" id="JBHUIJ010000027">
    <property type="protein sequence ID" value="MFD2239187.1"/>
    <property type="molecule type" value="Genomic_DNA"/>
</dbReference>
<dbReference type="Pfam" id="PF02527">
    <property type="entry name" value="GidB"/>
    <property type="match status" value="1"/>
</dbReference>
<feature type="binding site" evidence="6">
    <location>
        <position position="54"/>
    </location>
    <ligand>
        <name>S-adenosyl-L-methionine</name>
        <dbReference type="ChEBI" id="CHEBI:59789"/>
    </ligand>
</feature>
<keyword evidence="1 6" id="KW-0963">Cytoplasm</keyword>
<dbReference type="PANTHER" id="PTHR31760:SF0">
    <property type="entry name" value="S-ADENOSYL-L-METHIONINE-DEPENDENT METHYLTRANSFERASES SUPERFAMILY PROTEIN"/>
    <property type="match status" value="1"/>
</dbReference>
<keyword evidence="2 6" id="KW-0698">rRNA processing</keyword>
<keyword evidence="4 6" id="KW-0808">Transferase</keyword>
<proteinExistence type="inferred from homology"/>
<dbReference type="Gene3D" id="3.40.50.150">
    <property type="entry name" value="Vaccinia Virus protein VP39"/>
    <property type="match status" value="1"/>
</dbReference>
<dbReference type="GO" id="GO:0008168">
    <property type="term" value="F:methyltransferase activity"/>
    <property type="evidence" value="ECO:0007669"/>
    <property type="project" value="UniProtKB-KW"/>
</dbReference>
<evidence type="ECO:0000256" key="3">
    <source>
        <dbReference type="ARBA" id="ARBA00022603"/>
    </source>
</evidence>
<evidence type="ECO:0000256" key="2">
    <source>
        <dbReference type="ARBA" id="ARBA00022552"/>
    </source>
</evidence>
<dbReference type="RefSeq" id="WP_245195646.1">
    <property type="nucleotide sequence ID" value="NZ_CP072611.1"/>
</dbReference>
<dbReference type="PANTHER" id="PTHR31760">
    <property type="entry name" value="S-ADENOSYL-L-METHIONINE-DEPENDENT METHYLTRANSFERASES SUPERFAMILY PROTEIN"/>
    <property type="match status" value="1"/>
</dbReference>
<comment type="similarity">
    <text evidence="6">Belongs to the methyltransferase superfamily. RNA methyltransferase RsmG family.</text>
</comment>
<evidence type="ECO:0000256" key="1">
    <source>
        <dbReference type="ARBA" id="ARBA00022490"/>
    </source>
</evidence>
<comment type="catalytic activity">
    <reaction evidence="6">
        <text>guanosine(527) in 16S rRNA + S-adenosyl-L-methionine = N(7)-methylguanosine(527) in 16S rRNA + S-adenosyl-L-homocysteine</text>
        <dbReference type="Rhea" id="RHEA:42732"/>
        <dbReference type="Rhea" id="RHEA-COMP:10209"/>
        <dbReference type="Rhea" id="RHEA-COMP:10210"/>
        <dbReference type="ChEBI" id="CHEBI:57856"/>
        <dbReference type="ChEBI" id="CHEBI:59789"/>
        <dbReference type="ChEBI" id="CHEBI:74269"/>
        <dbReference type="ChEBI" id="CHEBI:74480"/>
        <dbReference type="EC" id="2.1.1.170"/>
    </reaction>
</comment>
<feature type="binding site" evidence="6">
    <location>
        <begin position="106"/>
        <end position="107"/>
    </location>
    <ligand>
        <name>S-adenosyl-L-methionine</name>
        <dbReference type="ChEBI" id="CHEBI:59789"/>
    </ligand>
</feature>
<protein>
    <recommendedName>
        <fullName evidence="6">Ribosomal RNA small subunit methyltransferase G</fullName>
        <ecNumber evidence="6">2.1.1.170</ecNumber>
    </recommendedName>
    <alternativeName>
        <fullName evidence="6">16S rRNA 7-methylguanosine methyltransferase</fullName>
        <shortName evidence="6">16S rRNA m7G methyltransferase</shortName>
    </alternativeName>
</protein>
<dbReference type="GO" id="GO:0032259">
    <property type="term" value="P:methylation"/>
    <property type="evidence" value="ECO:0007669"/>
    <property type="project" value="UniProtKB-KW"/>
</dbReference>
<evidence type="ECO:0000256" key="6">
    <source>
        <dbReference type="HAMAP-Rule" id="MF_00074"/>
    </source>
</evidence>
<keyword evidence="8" id="KW-1185">Reference proteome</keyword>
<dbReference type="EC" id="2.1.1.170" evidence="6"/>
<evidence type="ECO:0000313" key="7">
    <source>
        <dbReference type="EMBL" id="MFD2239187.1"/>
    </source>
</evidence>
<evidence type="ECO:0000256" key="5">
    <source>
        <dbReference type="ARBA" id="ARBA00022691"/>
    </source>
</evidence>
<evidence type="ECO:0000256" key="4">
    <source>
        <dbReference type="ARBA" id="ARBA00022679"/>
    </source>
</evidence>
<comment type="subcellular location">
    <subcellularLocation>
        <location evidence="6">Cytoplasm</location>
    </subcellularLocation>
</comment>
<dbReference type="Proteomes" id="UP001597371">
    <property type="component" value="Unassembled WGS sequence"/>
</dbReference>
<gene>
    <name evidence="6 7" type="primary">rsmG</name>
    <name evidence="7" type="ORF">ACFSKQ_17190</name>
</gene>
<keyword evidence="3 6" id="KW-0489">Methyltransferase</keyword>
<dbReference type="InterPro" id="IPR029063">
    <property type="entry name" value="SAM-dependent_MTases_sf"/>
</dbReference>
<organism evidence="7 8">
    <name type="scientific">Aureimonas populi</name>
    <dbReference type="NCBI Taxonomy" id="1701758"/>
    <lineage>
        <taxon>Bacteria</taxon>
        <taxon>Pseudomonadati</taxon>
        <taxon>Pseudomonadota</taxon>
        <taxon>Alphaproteobacteria</taxon>
        <taxon>Hyphomicrobiales</taxon>
        <taxon>Aurantimonadaceae</taxon>
        <taxon>Aureimonas</taxon>
    </lineage>
</organism>
<dbReference type="SUPFAM" id="SSF53335">
    <property type="entry name" value="S-adenosyl-L-methionine-dependent methyltransferases"/>
    <property type="match status" value="1"/>
</dbReference>
<comment type="caution">
    <text evidence="6">Lacks conserved residue(s) required for the propagation of feature annotation.</text>
</comment>
<comment type="function">
    <text evidence="6">Specifically methylates the N7 position of guanine in position 527 of 16S rRNA.</text>
</comment>
<sequence length="191" mass="20519">MARLDAYAALLLKWQNSINLVAPSTLPSLWTRHLEEGLFLGSLMPKYGRVVDIGSGGGLPGLVLAILRTERGLGVDLVESNGKKAAFLRTVVRELGLNAAVHASRVEDCGAILEEADLVTARALASLDRLMAMVGPHVKPTSVCWFPKGRDVEAEIAEASAHWRFTMVKHSSKVTPDSVVLEIARLEGLGA</sequence>
<dbReference type="HAMAP" id="MF_00074">
    <property type="entry name" value="16SrRNA_methyltr_G"/>
    <property type="match status" value="1"/>
</dbReference>
<name>A0ABW5CQS5_9HYPH</name>
<feature type="binding site" evidence="6">
    <location>
        <position position="122"/>
    </location>
    <ligand>
        <name>S-adenosyl-L-methionine</name>
        <dbReference type="ChEBI" id="CHEBI:59789"/>
    </ligand>
</feature>
<keyword evidence="5 6" id="KW-0949">S-adenosyl-L-methionine</keyword>
<accession>A0ABW5CQS5</accession>
<feature type="binding site" evidence="6">
    <location>
        <position position="59"/>
    </location>
    <ligand>
        <name>S-adenosyl-L-methionine</name>
        <dbReference type="ChEBI" id="CHEBI:59789"/>
    </ligand>
</feature>
<dbReference type="PIRSF" id="PIRSF003078">
    <property type="entry name" value="GidB"/>
    <property type="match status" value="1"/>
</dbReference>
<reference evidence="8" key="1">
    <citation type="journal article" date="2019" name="Int. J. Syst. Evol. Microbiol.">
        <title>The Global Catalogue of Microorganisms (GCM) 10K type strain sequencing project: providing services to taxonomists for standard genome sequencing and annotation.</title>
        <authorList>
            <consortium name="The Broad Institute Genomics Platform"/>
            <consortium name="The Broad Institute Genome Sequencing Center for Infectious Disease"/>
            <person name="Wu L."/>
            <person name="Ma J."/>
        </authorList>
    </citation>
    <scope>NUCLEOTIDE SEQUENCE [LARGE SCALE GENOMIC DNA]</scope>
    <source>
        <strain evidence="8">ZS-35-S2</strain>
    </source>
</reference>